<gene>
    <name evidence="10" type="ORF">HH308_24380</name>
</gene>
<dbReference type="GO" id="GO:0006355">
    <property type="term" value="P:regulation of DNA-templated transcription"/>
    <property type="evidence" value="ECO:0007669"/>
    <property type="project" value="InterPro"/>
</dbReference>
<protein>
    <submittedName>
        <fullName evidence="10">MerR family transcriptional regulator</fullName>
    </submittedName>
</protein>
<feature type="domain" description="HTH merR-type" evidence="9">
    <location>
        <begin position="5"/>
        <end position="75"/>
    </location>
</feature>
<keyword evidence="6" id="KW-0235">DNA replication</keyword>
<keyword evidence="3" id="KW-0963">Cytoplasm</keyword>
<dbReference type="Pfam" id="PF02767">
    <property type="entry name" value="DNA_pol3_beta_2"/>
    <property type="match status" value="1"/>
</dbReference>
<dbReference type="InterPro" id="IPR022637">
    <property type="entry name" value="DNA_polIII_beta_cen"/>
</dbReference>
<evidence type="ECO:0000256" key="2">
    <source>
        <dbReference type="ARBA" id="ARBA00010752"/>
    </source>
</evidence>
<dbReference type="GO" id="GO:0008408">
    <property type="term" value="F:3'-5' exonuclease activity"/>
    <property type="evidence" value="ECO:0007669"/>
    <property type="project" value="InterPro"/>
</dbReference>
<dbReference type="Gene3D" id="1.10.1660.10">
    <property type="match status" value="1"/>
</dbReference>
<organism evidence="10 11">
    <name type="scientific">Gordonia asplenii</name>
    <dbReference type="NCBI Taxonomy" id="2725283"/>
    <lineage>
        <taxon>Bacteria</taxon>
        <taxon>Bacillati</taxon>
        <taxon>Actinomycetota</taxon>
        <taxon>Actinomycetes</taxon>
        <taxon>Mycobacteriales</taxon>
        <taxon>Gordoniaceae</taxon>
        <taxon>Gordonia</taxon>
    </lineage>
</organism>
<evidence type="ECO:0000256" key="1">
    <source>
        <dbReference type="ARBA" id="ARBA00004496"/>
    </source>
</evidence>
<comment type="caution">
    <text evidence="10">The sequence shown here is derived from an EMBL/GenBank/DDBJ whole genome shotgun (WGS) entry which is preliminary data.</text>
</comment>
<keyword evidence="11" id="KW-1185">Reference proteome</keyword>
<dbReference type="InterPro" id="IPR009061">
    <property type="entry name" value="DNA-bd_dom_put_sf"/>
</dbReference>
<evidence type="ECO:0000313" key="11">
    <source>
        <dbReference type="Proteomes" id="UP000550729"/>
    </source>
</evidence>
<dbReference type="SUPFAM" id="SSF55979">
    <property type="entry name" value="DNA clamp"/>
    <property type="match status" value="2"/>
</dbReference>
<dbReference type="GO" id="GO:0005737">
    <property type="term" value="C:cytoplasm"/>
    <property type="evidence" value="ECO:0007669"/>
    <property type="project" value="UniProtKB-SubCell"/>
</dbReference>
<evidence type="ECO:0000313" key="10">
    <source>
        <dbReference type="EMBL" id="NMO04361.1"/>
    </source>
</evidence>
<dbReference type="CDD" id="cd00140">
    <property type="entry name" value="beta_clamp"/>
    <property type="match status" value="1"/>
</dbReference>
<name>A0A848L774_9ACTN</name>
<dbReference type="PANTHER" id="PTHR30478:SF0">
    <property type="entry name" value="BETA SLIDING CLAMP"/>
    <property type="match status" value="1"/>
</dbReference>
<dbReference type="Proteomes" id="UP000550729">
    <property type="component" value="Unassembled WGS sequence"/>
</dbReference>
<proteinExistence type="inferred from homology"/>
<evidence type="ECO:0000256" key="8">
    <source>
        <dbReference type="ARBA" id="ARBA00023125"/>
    </source>
</evidence>
<evidence type="ECO:0000256" key="5">
    <source>
        <dbReference type="ARBA" id="ARBA00022695"/>
    </source>
</evidence>
<dbReference type="GO" id="GO:0006271">
    <property type="term" value="P:DNA strand elongation involved in DNA replication"/>
    <property type="evidence" value="ECO:0007669"/>
    <property type="project" value="TreeGrafter"/>
</dbReference>
<dbReference type="SMART" id="SM00422">
    <property type="entry name" value="HTH_MERR"/>
    <property type="match status" value="1"/>
</dbReference>
<dbReference type="GO" id="GO:0003887">
    <property type="term" value="F:DNA-directed DNA polymerase activity"/>
    <property type="evidence" value="ECO:0007669"/>
    <property type="project" value="UniProtKB-KW"/>
</dbReference>
<reference evidence="10 11" key="1">
    <citation type="submission" date="2020-04" db="EMBL/GenBank/DDBJ databases">
        <title>Gordonia sp. nov. TBRC 11910.</title>
        <authorList>
            <person name="Suriyachadkun C."/>
        </authorList>
    </citation>
    <scope>NUCLEOTIDE SEQUENCE [LARGE SCALE GENOMIC DNA]</scope>
    <source>
        <strain evidence="10 11">TBRC 11910</strain>
    </source>
</reference>
<evidence type="ECO:0000256" key="6">
    <source>
        <dbReference type="ARBA" id="ARBA00022705"/>
    </source>
</evidence>
<dbReference type="InterPro" id="IPR001001">
    <property type="entry name" value="DNA_polIII_beta"/>
</dbReference>
<dbReference type="PANTHER" id="PTHR30478">
    <property type="entry name" value="DNA POLYMERASE III SUBUNIT BETA"/>
    <property type="match status" value="1"/>
</dbReference>
<sequence>MTPEHLTIGTFARLCGLTPSALRFYDDARVLAPADVDDSSGYRYYLPDQVPTAVLLRQLREAGMSLGDIRAILDDPASTTRRIDRHLADLTQRLADATAAAERVRGSVERHVPPCGGLSVPGPLFAASCDQVLPATVANPELPVLDSVLVEADGNTLTLTATDRFRLTSRTLQSRSVGADFAAVVAAAAARTLADWSRRQHRITLSRNGTDVIVTGDSDVRRVPIVDATFPDYRLMLRSLPTPTTRAVVSRDALLHLLERSPRTIRMVVSSDTLSVDDDAIAATLTGPPITVGFDVTVLYPTVCNAIGDDVMLDFSANDQPLQVRSADAGDLITLAMPIRLPD</sequence>
<dbReference type="InterPro" id="IPR000551">
    <property type="entry name" value="MerR-type_HTH_dom"/>
</dbReference>
<keyword evidence="8" id="KW-0238">DNA-binding</keyword>
<comment type="similarity">
    <text evidence="2">Belongs to the beta sliding clamp family.</text>
</comment>
<dbReference type="GO" id="GO:0009360">
    <property type="term" value="C:DNA polymerase III complex"/>
    <property type="evidence" value="ECO:0007669"/>
    <property type="project" value="InterPro"/>
</dbReference>
<keyword evidence="4" id="KW-0808">Transferase</keyword>
<dbReference type="InterPro" id="IPR046938">
    <property type="entry name" value="DNA_clamp_sf"/>
</dbReference>
<keyword evidence="7" id="KW-0239">DNA-directed DNA polymerase</keyword>
<evidence type="ECO:0000259" key="9">
    <source>
        <dbReference type="PROSITE" id="PS50937"/>
    </source>
</evidence>
<evidence type="ECO:0000256" key="4">
    <source>
        <dbReference type="ARBA" id="ARBA00022679"/>
    </source>
</evidence>
<keyword evidence="5" id="KW-0548">Nucleotidyltransferase</keyword>
<evidence type="ECO:0000256" key="3">
    <source>
        <dbReference type="ARBA" id="ARBA00022490"/>
    </source>
</evidence>
<dbReference type="AlphaFoldDB" id="A0A848L774"/>
<dbReference type="Pfam" id="PF13411">
    <property type="entry name" value="MerR_1"/>
    <property type="match status" value="1"/>
</dbReference>
<dbReference type="GO" id="GO:0003677">
    <property type="term" value="F:DNA binding"/>
    <property type="evidence" value="ECO:0007669"/>
    <property type="project" value="UniProtKB-KW"/>
</dbReference>
<dbReference type="PROSITE" id="PS50937">
    <property type="entry name" value="HTH_MERR_2"/>
    <property type="match status" value="1"/>
</dbReference>
<dbReference type="RefSeq" id="WP_170196862.1">
    <property type="nucleotide sequence ID" value="NZ_JABBNB010000034.1"/>
</dbReference>
<accession>A0A848L774</accession>
<dbReference type="EMBL" id="JABBNB010000034">
    <property type="protein sequence ID" value="NMO04361.1"/>
    <property type="molecule type" value="Genomic_DNA"/>
</dbReference>
<evidence type="ECO:0000256" key="7">
    <source>
        <dbReference type="ARBA" id="ARBA00022932"/>
    </source>
</evidence>
<comment type="subcellular location">
    <subcellularLocation>
        <location evidence="1">Cytoplasm</location>
    </subcellularLocation>
</comment>
<dbReference type="Gene3D" id="3.10.150.10">
    <property type="entry name" value="DNA Polymerase III, subunit A, domain 2"/>
    <property type="match status" value="2"/>
</dbReference>
<dbReference type="SUPFAM" id="SSF46955">
    <property type="entry name" value="Putative DNA-binding domain"/>
    <property type="match status" value="1"/>
</dbReference>